<feature type="domain" description="Trigger factor ribosome-binding bacterial" evidence="13">
    <location>
        <begin position="7"/>
        <end position="148"/>
    </location>
</feature>
<dbReference type="HAMAP" id="MF_00303">
    <property type="entry name" value="Trigger_factor_Tig"/>
    <property type="match status" value="1"/>
</dbReference>
<dbReference type="InterPro" id="IPR008881">
    <property type="entry name" value="Trigger_fac_ribosome-bd_bac"/>
</dbReference>
<evidence type="ECO:0000313" key="16">
    <source>
        <dbReference type="Proteomes" id="UP000296153"/>
    </source>
</evidence>
<dbReference type="InterPro" id="IPR046357">
    <property type="entry name" value="PPIase_dom_sf"/>
</dbReference>
<comment type="subcellular location">
    <subcellularLocation>
        <location evidence="11">Cytoplasm</location>
    </subcellularLocation>
    <text evidence="11">About half TF is bound to the ribosome near the polypeptide exit tunnel while the other half is free in the cytoplasm.</text>
</comment>
<dbReference type="InterPro" id="IPR005215">
    <property type="entry name" value="Trig_fac"/>
</dbReference>
<comment type="domain">
    <text evidence="11">Consists of 3 domains; the N-terminus binds the ribosome, the middle domain has PPIase activity, while the C-terminus has intrinsic chaperone activity on its own.</text>
</comment>
<evidence type="ECO:0000256" key="2">
    <source>
        <dbReference type="ARBA" id="ARBA00005464"/>
    </source>
</evidence>
<evidence type="ECO:0000259" key="14">
    <source>
        <dbReference type="Pfam" id="PF05698"/>
    </source>
</evidence>
<comment type="function">
    <text evidence="11">Involved in protein export. Acts as a chaperone by maintaining the newly synthesized protein in an open conformation. Functions as a peptidyl-prolyl cis-trans isomerase.</text>
</comment>
<evidence type="ECO:0000256" key="3">
    <source>
        <dbReference type="ARBA" id="ARBA00013194"/>
    </source>
</evidence>
<dbReference type="SUPFAM" id="SSF109998">
    <property type="entry name" value="Triger factor/SurA peptide-binding domain-like"/>
    <property type="match status" value="1"/>
</dbReference>
<dbReference type="InterPro" id="IPR037041">
    <property type="entry name" value="Trigger_fac_C_sf"/>
</dbReference>
<evidence type="ECO:0000256" key="9">
    <source>
        <dbReference type="ARBA" id="ARBA00023306"/>
    </source>
</evidence>
<evidence type="ECO:0000256" key="11">
    <source>
        <dbReference type="HAMAP-Rule" id="MF_00303"/>
    </source>
</evidence>
<comment type="caution">
    <text evidence="15">The sequence shown here is derived from an EMBL/GenBank/DDBJ whole genome shotgun (WGS) entry which is preliminary data.</text>
</comment>
<dbReference type="GO" id="GO:0051083">
    <property type="term" value="P:'de novo' cotranslational protein folding"/>
    <property type="evidence" value="ECO:0007669"/>
    <property type="project" value="TreeGrafter"/>
</dbReference>
<organism evidence="15 16">
    <name type="scientific">Candidatus Pantoea edessiphila</name>
    <dbReference type="NCBI Taxonomy" id="2044610"/>
    <lineage>
        <taxon>Bacteria</taxon>
        <taxon>Pseudomonadati</taxon>
        <taxon>Pseudomonadota</taxon>
        <taxon>Gammaproteobacteria</taxon>
        <taxon>Enterobacterales</taxon>
        <taxon>Erwiniaceae</taxon>
        <taxon>Pantoea</taxon>
    </lineage>
</organism>
<evidence type="ECO:0000256" key="6">
    <source>
        <dbReference type="ARBA" id="ARBA00023110"/>
    </source>
</evidence>
<dbReference type="GO" id="GO:0003755">
    <property type="term" value="F:peptidyl-prolyl cis-trans isomerase activity"/>
    <property type="evidence" value="ECO:0007669"/>
    <property type="project" value="UniProtKB-UniRule"/>
</dbReference>
<dbReference type="InterPro" id="IPR027304">
    <property type="entry name" value="Trigger_fact/SurA_dom_sf"/>
</dbReference>
<dbReference type="Gene3D" id="3.30.70.1050">
    <property type="entry name" value="Trigger factor ribosome-binding domain"/>
    <property type="match status" value="1"/>
</dbReference>
<reference evidence="15 16" key="1">
    <citation type="journal article" date="2018" name="Genome Biol. Evol.">
        <title>Cladogenesis and Genomic Streamlining in Extracellular Endosymbionts of Tropical Stink Bugs.</title>
        <authorList>
            <person name="Otero-Bravo A."/>
            <person name="Goffredi S."/>
            <person name="Sabree Z.L."/>
        </authorList>
    </citation>
    <scope>NUCLEOTIDE SEQUENCE [LARGE SCALE GENOMIC DNA]</scope>
    <source>
        <strain evidence="15 16">SoEE</strain>
    </source>
</reference>
<dbReference type="GO" id="GO:0043022">
    <property type="term" value="F:ribosome binding"/>
    <property type="evidence" value="ECO:0007669"/>
    <property type="project" value="TreeGrafter"/>
</dbReference>
<dbReference type="EC" id="5.2.1.8" evidence="3 11"/>
<dbReference type="InterPro" id="IPR036611">
    <property type="entry name" value="Trigger_fac_ribosome-bd_sf"/>
</dbReference>
<keyword evidence="11" id="KW-0963">Cytoplasm</keyword>
<keyword evidence="7 11" id="KW-0143">Chaperone</keyword>
<name>A0A2P5SZH1_9GAMM</name>
<sequence length="446" mass="52207">MFWSNKMQVLDDNTQNLNRTITITINSEKLSKAIEKELINMSKTIRINGFRQGKVPMQIIFQRYKNSIVQDTLNKLMKENFINIMIKQKINVIDIPIYTPGTYIENSDFTYTVEFKVYPIIKLKFLEEIKVEKPLITISDYDINTAIDVIRQQNIKWIKQDTIAQKEDRVTIDFISYIDGKKIKDGKISDFILILGKGHMIPNFEDNIIGYKPGDKFNINSNFPKDYHLKFLRGKTVNFDIKLKKVEKPIFPELNKSFIDNLGIKDGSVSSLRNIIHKNMELESKSLIYKSIKNQIVKEILQLNIIEIPIALVNHEIDVINYQSLQERKKNKKLHTDSNLPRKSLENKAKKRIIIKLLINNISNQYKLETDEKIVNKMIEEIASIYKDPQEIINLYKNNDDMINNIRYINIEKQSIDIVLSQAKVIEKEIDFNTLVSQFKETTDNI</sequence>
<comment type="similarity">
    <text evidence="2 11">Belongs to the FKBP-type PPIase family. Tig subfamily.</text>
</comment>
<dbReference type="Pfam" id="PF00254">
    <property type="entry name" value="FKBP_C"/>
    <property type="match status" value="1"/>
</dbReference>
<dbReference type="InterPro" id="IPR001179">
    <property type="entry name" value="PPIase_FKBP_dom"/>
</dbReference>
<dbReference type="Gene3D" id="1.10.3120.10">
    <property type="entry name" value="Trigger factor, C-terminal domain"/>
    <property type="match status" value="1"/>
</dbReference>
<dbReference type="GO" id="GO:0043335">
    <property type="term" value="P:protein unfolding"/>
    <property type="evidence" value="ECO:0007669"/>
    <property type="project" value="TreeGrafter"/>
</dbReference>
<dbReference type="SUPFAM" id="SSF102735">
    <property type="entry name" value="Trigger factor ribosome-binding domain"/>
    <property type="match status" value="1"/>
</dbReference>
<dbReference type="Pfam" id="PF05698">
    <property type="entry name" value="Trigger_C"/>
    <property type="match status" value="1"/>
</dbReference>
<dbReference type="GO" id="GO:0015031">
    <property type="term" value="P:protein transport"/>
    <property type="evidence" value="ECO:0007669"/>
    <property type="project" value="UniProtKB-UniRule"/>
</dbReference>
<protein>
    <recommendedName>
        <fullName evidence="4 11">Trigger factor</fullName>
        <shortName evidence="11">TF</shortName>
        <ecNumber evidence="3 11">5.2.1.8</ecNumber>
    </recommendedName>
    <alternativeName>
        <fullName evidence="10 11">PPIase</fullName>
    </alternativeName>
</protein>
<dbReference type="Proteomes" id="UP000296153">
    <property type="component" value="Unassembled WGS sequence"/>
</dbReference>
<keyword evidence="9 11" id="KW-0131">Cell cycle</keyword>
<evidence type="ECO:0000256" key="10">
    <source>
        <dbReference type="ARBA" id="ARBA00029986"/>
    </source>
</evidence>
<dbReference type="PANTHER" id="PTHR30560">
    <property type="entry name" value="TRIGGER FACTOR CHAPERONE AND PEPTIDYL-PROLYL CIS/TRANS ISOMERASE"/>
    <property type="match status" value="1"/>
</dbReference>
<dbReference type="Gene3D" id="3.10.50.40">
    <property type="match status" value="1"/>
</dbReference>
<dbReference type="EMBL" id="PDKT01000005">
    <property type="protein sequence ID" value="PPI87703.1"/>
    <property type="molecule type" value="Genomic_DNA"/>
</dbReference>
<dbReference type="AlphaFoldDB" id="A0A2P5SZH1"/>
<evidence type="ECO:0000256" key="4">
    <source>
        <dbReference type="ARBA" id="ARBA00016902"/>
    </source>
</evidence>
<dbReference type="PIRSF" id="PIRSF003095">
    <property type="entry name" value="Trigger_factor"/>
    <property type="match status" value="1"/>
</dbReference>
<dbReference type="NCBIfam" id="TIGR00115">
    <property type="entry name" value="tig"/>
    <property type="match status" value="1"/>
</dbReference>
<dbReference type="PANTHER" id="PTHR30560:SF3">
    <property type="entry name" value="TRIGGER FACTOR-LIKE PROTEIN TIG, CHLOROPLASTIC"/>
    <property type="match status" value="1"/>
</dbReference>
<dbReference type="SUPFAM" id="SSF54534">
    <property type="entry name" value="FKBP-like"/>
    <property type="match status" value="1"/>
</dbReference>
<dbReference type="GO" id="GO:0044183">
    <property type="term" value="F:protein folding chaperone"/>
    <property type="evidence" value="ECO:0007669"/>
    <property type="project" value="TreeGrafter"/>
</dbReference>
<dbReference type="FunFam" id="3.10.50.40:FF:000001">
    <property type="entry name" value="Trigger factor"/>
    <property type="match status" value="1"/>
</dbReference>
<evidence type="ECO:0000256" key="8">
    <source>
        <dbReference type="ARBA" id="ARBA00023235"/>
    </source>
</evidence>
<evidence type="ECO:0000256" key="5">
    <source>
        <dbReference type="ARBA" id="ARBA00022618"/>
    </source>
</evidence>
<feature type="domain" description="PPIase FKBP-type" evidence="12">
    <location>
        <begin position="163"/>
        <end position="244"/>
    </location>
</feature>
<accession>A0A2P5SZH1</accession>
<evidence type="ECO:0000259" key="13">
    <source>
        <dbReference type="Pfam" id="PF05697"/>
    </source>
</evidence>
<dbReference type="Pfam" id="PF05697">
    <property type="entry name" value="Trigger_N"/>
    <property type="match status" value="1"/>
</dbReference>
<dbReference type="GO" id="GO:0005737">
    <property type="term" value="C:cytoplasm"/>
    <property type="evidence" value="ECO:0007669"/>
    <property type="project" value="UniProtKB-SubCell"/>
</dbReference>
<keyword evidence="6 11" id="KW-0697">Rotamase</keyword>
<keyword evidence="8 11" id="KW-0413">Isomerase</keyword>
<gene>
    <name evidence="11" type="primary">tig</name>
    <name evidence="15" type="ORF">CRV12_03210</name>
</gene>
<evidence type="ECO:0000313" key="15">
    <source>
        <dbReference type="EMBL" id="PPI87703.1"/>
    </source>
</evidence>
<comment type="catalytic activity">
    <reaction evidence="1 11">
        <text>[protein]-peptidylproline (omega=180) = [protein]-peptidylproline (omega=0)</text>
        <dbReference type="Rhea" id="RHEA:16237"/>
        <dbReference type="Rhea" id="RHEA-COMP:10747"/>
        <dbReference type="Rhea" id="RHEA-COMP:10748"/>
        <dbReference type="ChEBI" id="CHEBI:83833"/>
        <dbReference type="ChEBI" id="CHEBI:83834"/>
        <dbReference type="EC" id="5.2.1.8"/>
    </reaction>
</comment>
<dbReference type="GO" id="GO:0051301">
    <property type="term" value="P:cell division"/>
    <property type="evidence" value="ECO:0007669"/>
    <property type="project" value="UniProtKB-KW"/>
</dbReference>
<dbReference type="InterPro" id="IPR008880">
    <property type="entry name" value="Trigger_fac_C"/>
</dbReference>
<evidence type="ECO:0000259" key="12">
    <source>
        <dbReference type="Pfam" id="PF00254"/>
    </source>
</evidence>
<evidence type="ECO:0000256" key="7">
    <source>
        <dbReference type="ARBA" id="ARBA00023186"/>
    </source>
</evidence>
<feature type="domain" description="Trigger factor C-terminal" evidence="14">
    <location>
        <begin position="269"/>
        <end position="420"/>
    </location>
</feature>
<keyword evidence="5 11" id="KW-0132">Cell division</keyword>
<evidence type="ECO:0000256" key="1">
    <source>
        <dbReference type="ARBA" id="ARBA00000971"/>
    </source>
</evidence>
<proteinExistence type="inferred from homology"/>